<dbReference type="AlphaFoldDB" id="A0A8J3L2G3"/>
<comment type="subcellular location">
    <subcellularLocation>
        <location evidence="1">Cell membrane</location>
        <topology evidence="1">Multi-pass membrane protein</topology>
    </subcellularLocation>
</comment>
<evidence type="ECO:0000256" key="2">
    <source>
        <dbReference type="ARBA" id="ARBA00022692"/>
    </source>
</evidence>
<keyword evidence="6 7" id="KW-0472">Membrane</keyword>
<dbReference type="PANTHER" id="PTHR24221">
    <property type="entry name" value="ATP-BINDING CASSETTE SUB-FAMILY B"/>
    <property type="match status" value="1"/>
</dbReference>
<dbReference type="GO" id="GO:0005524">
    <property type="term" value="F:ATP binding"/>
    <property type="evidence" value="ECO:0007669"/>
    <property type="project" value="UniProtKB-KW"/>
</dbReference>
<dbReference type="PANTHER" id="PTHR24221:SF654">
    <property type="entry name" value="ATP-BINDING CASSETTE SUB-FAMILY B MEMBER 6"/>
    <property type="match status" value="1"/>
</dbReference>
<protein>
    <submittedName>
        <fullName evidence="9">Multidrug ABC transporter permease</fullName>
    </submittedName>
</protein>
<keyword evidence="2 7" id="KW-0812">Transmembrane</keyword>
<reference evidence="9 10" key="1">
    <citation type="submission" date="2021-01" db="EMBL/GenBank/DDBJ databases">
        <title>Whole genome shotgun sequence of Catellatospora coxensis NBRC 107359.</title>
        <authorList>
            <person name="Komaki H."/>
            <person name="Tamura T."/>
        </authorList>
    </citation>
    <scope>NUCLEOTIDE SEQUENCE [LARGE SCALE GENOMIC DNA]</scope>
    <source>
        <strain evidence="9 10">NBRC 107359</strain>
    </source>
</reference>
<evidence type="ECO:0000259" key="8">
    <source>
        <dbReference type="PROSITE" id="PS50893"/>
    </source>
</evidence>
<evidence type="ECO:0000256" key="6">
    <source>
        <dbReference type="ARBA" id="ARBA00023136"/>
    </source>
</evidence>
<keyword evidence="5 7" id="KW-1133">Transmembrane helix</keyword>
<evidence type="ECO:0000313" key="10">
    <source>
        <dbReference type="Proteomes" id="UP000630887"/>
    </source>
</evidence>
<evidence type="ECO:0000256" key="3">
    <source>
        <dbReference type="ARBA" id="ARBA00022741"/>
    </source>
</evidence>
<dbReference type="InterPro" id="IPR003439">
    <property type="entry name" value="ABC_transporter-like_ATP-bd"/>
</dbReference>
<dbReference type="InterPro" id="IPR003593">
    <property type="entry name" value="AAA+_ATPase"/>
</dbReference>
<proteinExistence type="predicted"/>
<dbReference type="GO" id="GO:0034040">
    <property type="term" value="F:ATPase-coupled lipid transmembrane transporter activity"/>
    <property type="evidence" value="ECO:0007669"/>
    <property type="project" value="TreeGrafter"/>
</dbReference>
<feature type="transmembrane region" description="Helical" evidence="7">
    <location>
        <begin position="262"/>
        <end position="286"/>
    </location>
</feature>
<sequence>MNWIARRAAERWEIAKLTRHAGVGLVCALAAVYLVLGVLPVAFVVATSVMLGKVPQAVEAGLDSPEWTSLVRAFLVGAAAFVGQQLLAPVAALLRELAARRVDGVLFRRLMEASLRSPGISPLEDQDTLDDLRNAARELEFGFQSPGQAVPGLLSLLARYVALAGYAAVVGFAFSWPAAAGLVTAVLLFRYGQRGGLRKYVKVRFASAGASRRLDYVRGLAVDSAAGKEIRVFGLAGWLREQLADAYSGLLVPVRAARRKAYLWPFVWFTLWGVTVAVAIFAGLGASAADGVTLTTFVLVVQAVLGALRLSEYYAEADTQTCVGMYGYRAFQQFVARIDATVPDADATADPAPAPEPVSEIRFSDVSFRYPGQDRAILSHLNLTIPVGRCTALVGVNGAGKTTIVKLLARLYEPDSGAILADGVDIRTYSVDQWRARLGIIFQDFARFEASIADNITFGAVAARDDHDGARGAAEAVGLGDLLAQLPLGLDTPLARHLTGGVDLSGGQWQRVALARALFALRHGAPVVVLDEPTASLDVRAEAQFFDEFAGLTQGATTLLISHRFSSVRRADHIVVLADGGVLEQGSHEELMALGGRYRELFTLQADRFVDAEVDA</sequence>
<keyword evidence="4" id="KW-0067">ATP-binding</keyword>
<evidence type="ECO:0000313" key="9">
    <source>
        <dbReference type="EMBL" id="GIG10588.1"/>
    </source>
</evidence>
<dbReference type="InterPro" id="IPR017871">
    <property type="entry name" value="ABC_transporter-like_CS"/>
</dbReference>
<dbReference type="RefSeq" id="WP_203698558.1">
    <property type="nucleotide sequence ID" value="NZ_BAAALC010000088.1"/>
</dbReference>
<dbReference type="SUPFAM" id="SSF52540">
    <property type="entry name" value="P-loop containing nucleoside triphosphate hydrolases"/>
    <property type="match status" value="1"/>
</dbReference>
<dbReference type="EMBL" id="BONI01000094">
    <property type="protein sequence ID" value="GIG10588.1"/>
    <property type="molecule type" value="Genomic_DNA"/>
</dbReference>
<gene>
    <name evidence="9" type="ORF">Cco03nite_72880</name>
</gene>
<dbReference type="InterPro" id="IPR036640">
    <property type="entry name" value="ABC1_TM_sf"/>
</dbReference>
<evidence type="ECO:0000256" key="7">
    <source>
        <dbReference type="SAM" id="Phobius"/>
    </source>
</evidence>
<keyword evidence="3" id="KW-0547">Nucleotide-binding</keyword>
<dbReference type="GO" id="GO:0005886">
    <property type="term" value="C:plasma membrane"/>
    <property type="evidence" value="ECO:0007669"/>
    <property type="project" value="UniProtKB-SubCell"/>
</dbReference>
<name>A0A8J3L2G3_9ACTN</name>
<dbReference type="Gene3D" id="3.40.50.300">
    <property type="entry name" value="P-loop containing nucleotide triphosphate hydrolases"/>
    <property type="match status" value="1"/>
</dbReference>
<dbReference type="Proteomes" id="UP000630887">
    <property type="component" value="Unassembled WGS sequence"/>
</dbReference>
<dbReference type="GO" id="GO:0016887">
    <property type="term" value="F:ATP hydrolysis activity"/>
    <property type="evidence" value="ECO:0007669"/>
    <property type="project" value="InterPro"/>
</dbReference>
<comment type="caution">
    <text evidence="9">The sequence shown here is derived from an EMBL/GenBank/DDBJ whole genome shotgun (WGS) entry which is preliminary data.</text>
</comment>
<feature type="transmembrane region" description="Helical" evidence="7">
    <location>
        <begin position="21"/>
        <end position="51"/>
    </location>
</feature>
<accession>A0A8J3L2G3</accession>
<feature type="domain" description="ABC transporter" evidence="8">
    <location>
        <begin position="361"/>
        <end position="604"/>
    </location>
</feature>
<dbReference type="InterPro" id="IPR027417">
    <property type="entry name" value="P-loop_NTPase"/>
</dbReference>
<organism evidence="9 10">
    <name type="scientific">Catellatospora coxensis</name>
    <dbReference type="NCBI Taxonomy" id="310354"/>
    <lineage>
        <taxon>Bacteria</taxon>
        <taxon>Bacillati</taxon>
        <taxon>Actinomycetota</taxon>
        <taxon>Actinomycetes</taxon>
        <taxon>Micromonosporales</taxon>
        <taxon>Micromonosporaceae</taxon>
        <taxon>Catellatospora</taxon>
    </lineage>
</organism>
<dbReference type="InterPro" id="IPR039421">
    <property type="entry name" value="Type_1_exporter"/>
</dbReference>
<dbReference type="SMART" id="SM00382">
    <property type="entry name" value="AAA"/>
    <property type="match status" value="1"/>
</dbReference>
<dbReference type="PROSITE" id="PS00211">
    <property type="entry name" value="ABC_TRANSPORTER_1"/>
    <property type="match status" value="1"/>
</dbReference>
<dbReference type="Gene3D" id="1.20.1560.10">
    <property type="entry name" value="ABC transporter type 1, transmembrane domain"/>
    <property type="match status" value="1"/>
</dbReference>
<evidence type="ECO:0000256" key="4">
    <source>
        <dbReference type="ARBA" id="ARBA00022840"/>
    </source>
</evidence>
<feature type="transmembrane region" description="Helical" evidence="7">
    <location>
        <begin position="174"/>
        <end position="192"/>
    </location>
</feature>
<dbReference type="Pfam" id="PF00005">
    <property type="entry name" value="ABC_tran"/>
    <property type="match status" value="1"/>
</dbReference>
<dbReference type="SUPFAM" id="SSF90123">
    <property type="entry name" value="ABC transporter transmembrane region"/>
    <property type="match status" value="1"/>
</dbReference>
<evidence type="ECO:0000256" key="5">
    <source>
        <dbReference type="ARBA" id="ARBA00022989"/>
    </source>
</evidence>
<keyword evidence="10" id="KW-1185">Reference proteome</keyword>
<evidence type="ECO:0000256" key="1">
    <source>
        <dbReference type="ARBA" id="ARBA00004651"/>
    </source>
</evidence>
<dbReference type="PROSITE" id="PS50893">
    <property type="entry name" value="ABC_TRANSPORTER_2"/>
    <property type="match status" value="1"/>
</dbReference>